<keyword evidence="4 7" id="KW-0133">Cell shape</keyword>
<dbReference type="GO" id="GO:0016740">
    <property type="term" value="F:transferase activity"/>
    <property type="evidence" value="ECO:0007669"/>
    <property type="project" value="UniProtKB-KW"/>
</dbReference>
<name>A0A4Y4EXM4_9GAMM</name>
<dbReference type="SUPFAM" id="SSF141523">
    <property type="entry name" value="L,D-transpeptidase catalytic domain-like"/>
    <property type="match status" value="1"/>
</dbReference>
<dbReference type="GO" id="GO:0071555">
    <property type="term" value="P:cell wall organization"/>
    <property type="evidence" value="ECO:0007669"/>
    <property type="project" value="UniProtKB-UniRule"/>
</dbReference>
<protein>
    <recommendedName>
        <fullName evidence="8">L,D-TPase catalytic domain-containing protein</fullName>
    </recommendedName>
</protein>
<gene>
    <name evidence="9" type="ORF">HHA01_08330</name>
</gene>
<comment type="caution">
    <text evidence="9">The sequence shown here is derived from an EMBL/GenBank/DDBJ whole genome shotgun (WGS) entry which is preliminary data.</text>
</comment>
<evidence type="ECO:0000259" key="8">
    <source>
        <dbReference type="PROSITE" id="PS52029"/>
    </source>
</evidence>
<dbReference type="PANTHER" id="PTHR36699">
    <property type="entry name" value="LD-TRANSPEPTIDASE"/>
    <property type="match status" value="1"/>
</dbReference>
<feature type="active site" description="Proton donor/acceptor" evidence="7">
    <location>
        <position position="189"/>
    </location>
</feature>
<dbReference type="CDD" id="cd16913">
    <property type="entry name" value="YkuD_like"/>
    <property type="match status" value="1"/>
</dbReference>
<keyword evidence="3" id="KW-0808">Transferase</keyword>
<keyword evidence="6 7" id="KW-0961">Cell wall biogenesis/degradation</keyword>
<organism evidence="9 10">
    <name type="scientific">Halomonas halmophila</name>
    <dbReference type="NCBI Taxonomy" id="252"/>
    <lineage>
        <taxon>Bacteria</taxon>
        <taxon>Pseudomonadati</taxon>
        <taxon>Pseudomonadota</taxon>
        <taxon>Gammaproteobacteria</taxon>
        <taxon>Oceanospirillales</taxon>
        <taxon>Halomonadaceae</taxon>
        <taxon>Halomonas</taxon>
    </lineage>
</organism>
<dbReference type="GO" id="GO:0004180">
    <property type="term" value="F:carboxypeptidase activity"/>
    <property type="evidence" value="ECO:0007669"/>
    <property type="project" value="UniProtKB-ARBA"/>
</dbReference>
<evidence type="ECO:0000256" key="2">
    <source>
        <dbReference type="ARBA" id="ARBA00005992"/>
    </source>
</evidence>
<dbReference type="GO" id="GO:0008360">
    <property type="term" value="P:regulation of cell shape"/>
    <property type="evidence" value="ECO:0007669"/>
    <property type="project" value="UniProtKB-UniRule"/>
</dbReference>
<dbReference type="EMBL" id="BJOC01000012">
    <property type="protein sequence ID" value="GED21856.1"/>
    <property type="molecule type" value="Genomic_DNA"/>
</dbReference>
<evidence type="ECO:0000313" key="9">
    <source>
        <dbReference type="EMBL" id="GED21856.1"/>
    </source>
</evidence>
<evidence type="ECO:0000256" key="5">
    <source>
        <dbReference type="ARBA" id="ARBA00022984"/>
    </source>
</evidence>
<evidence type="ECO:0000256" key="4">
    <source>
        <dbReference type="ARBA" id="ARBA00022960"/>
    </source>
</evidence>
<accession>A0A4Y4EXM4</accession>
<comment type="similarity">
    <text evidence="2">Belongs to the YkuD family.</text>
</comment>
<reference evidence="9 10" key="1">
    <citation type="submission" date="2019-06" db="EMBL/GenBank/DDBJ databases">
        <title>Whole genome shotgun sequence of Halomonas halmophila NBRC 15537.</title>
        <authorList>
            <person name="Hosoyama A."/>
            <person name="Uohara A."/>
            <person name="Ohji S."/>
            <person name="Ichikawa N."/>
        </authorList>
    </citation>
    <scope>NUCLEOTIDE SEQUENCE [LARGE SCALE GENOMIC DNA]</scope>
    <source>
        <strain evidence="9 10">NBRC 15537</strain>
    </source>
</reference>
<feature type="active site" description="Nucleophile" evidence="7">
    <location>
        <position position="208"/>
    </location>
</feature>
<comment type="pathway">
    <text evidence="1 7">Cell wall biogenesis; peptidoglycan biosynthesis.</text>
</comment>
<keyword evidence="10" id="KW-1185">Reference proteome</keyword>
<evidence type="ECO:0000256" key="7">
    <source>
        <dbReference type="PROSITE-ProRule" id="PRU01373"/>
    </source>
</evidence>
<dbReference type="GO" id="GO:0009252">
    <property type="term" value="P:peptidoglycan biosynthetic process"/>
    <property type="evidence" value="ECO:0007669"/>
    <property type="project" value="UniProtKB-UniPathway"/>
</dbReference>
<evidence type="ECO:0000256" key="1">
    <source>
        <dbReference type="ARBA" id="ARBA00004752"/>
    </source>
</evidence>
<dbReference type="PANTHER" id="PTHR36699:SF1">
    <property type="entry name" value="L,D-TRANSPEPTIDASE YAFK-RELATED"/>
    <property type="match status" value="1"/>
</dbReference>
<feature type="domain" description="L,D-TPase catalytic" evidence="8">
    <location>
        <begin position="75"/>
        <end position="232"/>
    </location>
</feature>
<sequence length="232" mass="25639">MTAREPSIPLSNPGEPAAMTSFSRRRFGFLLSCLCALVLTSGVAHGDLLKSVAAFSGPMDALLARAAAPRYSNEVWVLVDDQEASLSLYRGDTLLERFEPISLGRGGAEPQRLRGSRETPLGEFRVSRFNFESKFHTFIGLDYPTPLHARMALQSGVFSEQQYDDYFAYYRRHGQPPQSTVLGGYIGIHGVGVADPDIHRRFHWTDGCVAVTDAQIETLSSMIDIGTRVVIR</sequence>
<dbReference type="AlphaFoldDB" id="A0A4Y4EXM4"/>
<dbReference type="UniPathway" id="UPA00219"/>
<dbReference type="Gene3D" id="2.40.440.10">
    <property type="entry name" value="L,D-transpeptidase catalytic domain-like"/>
    <property type="match status" value="1"/>
</dbReference>
<keyword evidence="5 7" id="KW-0573">Peptidoglycan synthesis</keyword>
<evidence type="ECO:0000256" key="3">
    <source>
        <dbReference type="ARBA" id="ARBA00022679"/>
    </source>
</evidence>
<evidence type="ECO:0000256" key="6">
    <source>
        <dbReference type="ARBA" id="ARBA00023316"/>
    </source>
</evidence>
<dbReference type="Pfam" id="PF03734">
    <property type="entry name" value="YkuD"/>
    <property type="match status" value="1"/>
</dbReference>
<dbReference type="InterPro" id="IPR005490">
    <property type="entry name" value="LD_TPept_cat_dom"/>
</dbReference>
<proteinExistence type="inferred from homology"/>
<dbReference type="PROSITE" id="PS52029">
    <property type="entry name" value="LD_TPASE"/>
    <property type="match status" value="1"/>
</dbReference>
<evidence type="ECO:0000313" key="10">
    <source>
        <dbReference type="Proteomes" id="UP000319812"/>
    </source>
</evidence>
<dbReference type="Proteomes" id="UP000319812">
    <property type="component" value="Unassembled WGS sequence"/>
</dbReference>
<dbReference type="InterPro" id="IPR038063">
    <property type="entry name" value="Transpep_catalytic_dom"/>
</dbReference>